<evidence type="ECO:0000313" key="3">
    <source>
        <dbReference type="EMBL" id="CAF0913649.1"/>
    </source>
</evidence>
<keyword evidence="4" id="KW-1185">Reference proteome</keyword>
<evidence type="ECO:0000259" key="2">
    <source>
        <dbReference type="Pfam" id="PF00567"/>
    </source>
</evidence>
<evidence type="ECO:0000256" key="1">
    <source>
        <dbReference type="SAM" id="MobiDB-lite"/>
    </source>
</evidence>
<dbReference type="EMBL" id="CAJNOC010002118">
    <property type="protein sequence ID" value="CAF0913649.1"/>
    <property type="molecule type" value="Genomic_DNA"/>
</dbReference>
<feature type="compositionally biased region" description="Low complexity" evidence="1">
    <location>
        <begin position="48"/>
        <end position="60"/>
    </location>
</feature>
<proteinExistence type="predicted"/>
<feature type="compositionally biased region" description="Polar residues" evidence="1">
    <location>
        <begin position="35"/>
        <end position="46"/>
    </location>
</feature>
<dbReference type="AlphaFoldDB" id="A0A814ALI9"/>
<name>A0A814ALI9_9BILA</name>
<feature type="region of interest" description="Disordered" evidence="1">
    <location>
        <begin position="35"/>
        <end position="72"/>
    </location>
</feature>
<comment type="caution">
    <text evidence="3">The sequence shown here is derived from an EMBL/GenBank/DDBJ whole genome shotgun (WGS) entry which is preliminary data.</text>
</comment>
<dbReference type="Proteomes" id="UP000663879">
    <property type="component" value="Unassembled WGS sequence"/>
</dbReference>
<reference evidence="3" key="1">
    <citation type="submission" date="2021-02" db="EMBL/GenBank/DDBJ databases">
        <authorList>
            <person name="Nowell W R."/>
        </authorList>
    </citation>
    <scope>NUCLEOTIDE SEQUENCE</scope>
    <source>
        <strain evidence="3">Ploen Becks lab</strain>
    </source>
</reference>
<dbReference type="OrthoDB" id="10401108at2759"/>
<feature type="domain" description="Tudor" evidence="2">
    <location>
        <begin position="171"/>
        <end position="292"/>
    </location>
</feature>
<feature type="compositionally biased region" description="Polar residues" evidence="1">
    <location>
        <begin position="61"/>
        <end position="72"/>
    </location>
</feature>
<protein>
    <recommendedName>
        <fullName evidence="2">Tudor domain-containing protein</fullName>
    </recommendedName>
</protein>
<accession>A0A814ALI9</accession>
<evidence type="ECO:0000313" key="4">
    <source>
        <dbReference type="Proteomes" id="UP000663879"/>
    </source>
</evidence>
<dbReference type="Pfam" id="PF00567">
    <property type="entry name" value="TUDOR"/>
    <property type="match status" value="1"/>
</dbReference>
<organism evidence="3 4">
    <name type="scientific">Brachionus calyciflorus</name>
    <dbReference type="NCBI Taxonomy" id="104777"/>
    <lineage>
        <taxon>Eukaryota</taxon>
        <taxon>Metazoa</taxon>
        <taxon>Spiralia</taxon>
        <taxon>Gnathifera</taxon>
        <taxon>Rotifera</taxon>
        <taxon>Eurotatoria</taxon>
        <taxon>Monogononta</taxon>
        <taxon>Pseudotrocha</taxon>
        <taxon>Ploima</taxon>
        <taxon>Brachionidae</taxon>
        <taxon>Brachionus</taxon>
    </lineage>
</organism>
<gene>
    <name evidence="3" type="ORF">OXX778_LOCUS12034</name>
</gene>
<dbReference type="InterPro" id="IPR002999">
    <property type="entry name" value="Tudor"/>
</dbReference>
<sequence>MFLCPPNKTCSIDSHKLDEDFDSLEISDSKIINQSEDSSLNSNKTENSSDSKSLNISNSSTDQNSTGSCISDDFSSPTRKRIIYTKEFLMHLRLRESSNSYPNSLLPKQEENSDFYWDPEKYFDSIKGSDGDNKKEFGLNRKSIQPRQVDIDRTNFIFNFGSLRNTYMLNPGEFFDVVLCSPIVKNNIYVNLVSMKGAFQQLSSILNVFCNNQLISLLNLNLDCLKKESLFLAFCGNVWQRVKYVSDVPHDPTYLNVFSIDNGREFQSNFFMPCPKEFSEIPGFGVNICLAGCPREFDLNLIGEFVKNLENFKMKIIFYNNQKSKYYVELFNDQRVSLNHVINPKFQKELFSYADDS</sequence>